<evidence type="ECO:0000259" key="5">
    <source>
        <dbReference type="PROSITE" id="PS50011"/>
    </source>
</evidence>
<dbReference type="EC" id="2.7.11.1" evidence="6"/>
<sequence>MNGIPHSQLAPLPVNVPFRIVSKTIGSGAYACIKRAAPLRQENPVFAVKFINKRFAEKYGRIKQKQLQMETSLHKHIGLNRNIIEFYDSGEDQAWTWIAMELAEGGDLFDKIEADSGVSEDIAHVYFSQLVGGIAWMHSKGVAHRDIKPENILLSADGDLKLADFGMATLFEYHGKRKMAVTLCGSPPYVAPEVLSCSNQGTAKGVGYAPDLADTWSCGVVLFVLLAGNTPWAKPVEDQDEYGRPNEFAEYLQTNGNPQDELWEALPAEVLSLLRGMMRVDVKTRFSLQDVRRHPWFTRSNKYMDSNGRLIDPVTMATNMFESLHVSFDSDPLADSRRGRTKRVDSDAMDVDSGNGLRVPEKPDVSATQPVTPGEDMLFDWEKASDRRKPDHPSATQPTLTHRPKFSATQPSAMNGRHAAATQPSQAPWLEEEPSMSQFSRNPQVPLSRTQLARKFHDILPSTPLTKFYSIYTLNLLIPLILESLTRLAVPLPPSLSTRKYSAQDTECVIKVKTVDSRGCQLSGSIMVDVAAEGLVEVEFVKASGDPLEWRRLFKKVVILCRDAVYRPEE</sequence>
<dbReference type="AlphaFoldDB" id="A0AAN8EGB0"/>
<dbReference type="PANTHER" id="PTHR24346:SF110">
    <property type="entry name" value="NON-SPECIFIC SERINE_THREONINE PROTEIN KINASE"/>
    <property type="match status" value="1"/>
</dbReference>
<keyword evidence="2 3" id="KW-0067">ATP-binding</keyword>
<reference evidence="6 7" key="1">
    <citation type="submission" date="2022-12" db="EMBL/GenBank/DDBJ databases">
        <title>Genomic features and morphological characterization of a novel Knufia sp. strain isolated from spacecraft assembly facility.</title>
        <authorList>
            <person name="Teixeira M."/>
            <person name="Chander A.M."/>
            <person name="Stajich J.E."/>
            <person name="Venkateswaran K."/>
        </authorList>
    </citation>
    <scope>NUCLEOTIDE SEQUENCE [LARGE SCALE GENOMIC DNA]</scope>
    <source>
        <strain evidence="6 7">FJI-L2-BK-P2</strain>
    </source>
</reference>
<dbReference type="Pfam" id="PF00069">
    <property type="entry name" value="Pkinase"/>
    <property type="match status" value="1"/>
</dbReference>
<dbReference type="PANTHER" id="PTHR24346">
    <property type="entry name" value="MAP/MICROTUBULE AFFINITY-REGULATING KINASE"/>
    <property type="match status" value="1"/>
</dbReference>
<dbReference type="PROSITE" id="PS00107">
    <property type="entry name" value="PROTEIN_KINASE_ATP"/>
    <property type="match status" value="1"/>
</dbReference>
<keyword evidence="1 3" id="KW-0547">Nucleotide-binding</keyword>
<dbReference type="GO" id="GO:0005737">
    <property type="term" value="C:cytoplasm"/>
    <property type="evidence" value="ECO:0007669"/>
    <property type="project" value="TreeGrafter"/>
</dbReference>
<evidence type="ECO:0000256" key="3">
    <source>
        <dbReference type="PROSITE-ProRule" id="PRU10141"/>
    </source>
</evidence>
<evidence type="ECO:0000313" key="7">
    <source>
        <dbReference type="Proteomes" id="UP001316803"/>
    </source>
</evidence>
<dbReference type="GO" id="GO:0005524">
    <property type="term" value="F:ATP binding"/>
    <property type="evidence" value="ECO:0007669"/>
    <property type="project" value="UniProtKB-UniRule"/>
</dbReference>
<dbReference type="Proteomes" id="UP001316803">
    <property type="component" value="Unassembled WGS sequence"/>
</dbReference>
<feature type="domain" description="Protein kinase" evidence="5">
    <location>
        <begin position="19"/>
        <end position="297"/>
    </location>
</feature>
<feature type="compositionally biased region" description="Basic and acidic residues" evidence="4">
    <location>
        <begin position="380"/>
        <end position="392"/>
    </location>
</feature>
<feature type="region of interest" description="Disordered" evidence="4">
    <location>
        <begin position="330"/>
        <end position="431"/>
    </location>
</feature>
<evidence type="ECO:0000256" key="4">
    <source>
        <dbReference type="SAM" id="MobiDB-lite"/>
    </source>
</evidence>
<dbReference type="GO" id="GO:0035556">
    <property type="term" value="P:intracellular signal transduction"/>
    <property type="evidence" value="ECO:0007669"/>
    <property type="project" value="TreeGrafter"/>
</dbReference>
<keyword evidence="7" id="KW-1185">Reference proteome</keyword>
<evidence type="ECO:0000313" key="6">
    <source>
        <dbReference type="EMBL" id="KAK5950843.1"/>
    </source>
</evidence>
<dbReference type="EMBL" id="JAKLMC020000024">
    <property type="protein sequence ID" value="KAK5950843.1"/>
    <property type="molecule type" value="Genomic_DNA"/>
</dbReference>
<dbReference type="InterPro" id="IPR011009">
    <property type="entry name" value="Kinase-like_dom_sf"/>
</dbReference>
<feature type="compositionally biased region" description="Basic and acidic residues" evidence="4">
    <location>
        <begin position="334"/>
        <end position="346"/>
    </location>
</feature>
<dbReference type="GO" id="GO:0004674">
    <property type="term" value="F:protein serine/threonine kinase activity"/>
    <property type="evidence" value="ECO:0007669"/>
    <property type="project" value="UniProtKB-EC"/>
</dbReference>
<organism evidence="6 7">
    <name type="scientific">Knufia fluminis</name>
    <dbReference type="NCBI Taxonomy" id="191047"/>
    <lineage>
        <taxon>Eukaryota</taxon>
        <taxon>Fungi</taxon>
        <taxon>Dikarya</taxon>
        <taxon>Ascomycota</taxon>
        <taxon>Pezizomycotina</taxon>
        <taxon>Eurotiomycetes</taxon>
        <taxon>Chaetothyriomycetidae</taxon>
        <taxon>Chaetothyriales</taxon>
        <taxon>Trichomeriaceae</taxon>
        <taxon>Knufia</taxon>
    </lineage>
</organism>
<dbReference type="Gene3D" id="1.10.510.10">
    <property type="entry name" value="Transferase(Phosphotransferase) domain 1"/>
    <property type="match status" value="1"/>
</dbReference>
<dbReference type="SMART" id="SM00220">
    <property type="entry name" value="S_TKc"/>
    <property type="match status" value="1"/>
</dbReference>
<evidence type="ECO:0000256" key="1">
    <source>
        <dbReference type="ARBA" id="ARBA00022741"/>
    </source>
</evidence>
<dbReference type="PROSITE" id="PS50011">
    <property type="entry name" value="PROTEIN_KINASE_DOM"/>
    <property type="match status" value="1"/>
</dbReference>
<proteinExistence type="predicted"/>
<accession>A0AAN8EGB0</accession>
<evidence type="ECO:0000256" key="2">
    <source>
        <dbReference type="ARBA" id="ARBA00022840"/>
    </source>
</evidence>
<dbReference type="InterPro" id="IPR008271">
    <property type="entry name" value="Ser/Thr_kinase_AS"/>
</dbReference>
<protein>
    <submittedName>
        <fullName evidence="6">Chk1 protein kinase</fullName>
        <ecNumber evidence="6">2.7.11.1</ecNumber>
    </submittedName>
</protein>
<feature type="binding site" evidence="3">
    <location>
        <position position="49"/>
    </location>
    <ligand>
        <name>ATP</name>
        <dbReference type="ChEBI" id="CHEBI:30616"/>
    </ligand>
</feature>
<dbReference type="InterPro" id="IPR017441">
    <property type="entry name" value="Protein_kinase_ATP_BS"/>
</dbReference>
<gene>
    <name evidence="6" type="primary">chk1</name>
    <name evidence="6" type="ORF">OHC33_008226</name>
</gene>
<dbReference type="InterPro" id="IPR000719">
    <property type="entry name" value="Prot_kinase_dom"/>
</dbReference>
<name>A0AAN8EGB0_9EURO</name>
<dbReference type="FunFam" id="1.10.510.10:FF:000692">
    <property type="entry name" value="Serine/threonine protein kinase, variant"/>
    <property type="match status" value="1"/>
</dbReference>
<keyword evidence="6" id="KW-0418">Kinase</keyword>
<keyword evidence="6" id="KW-0808">Transferase</keyword>
<comment type="caution">
    <text evidence="6">The sequence shown here is derived from an EMBL/GenBank/DDBJ whole genome shotgun (WGS) entry which is preliminary data.</text>
</comment>
<dbReference type="SUPFAM" id="SSF56112">
    <property type="entry name" value="Protein kinase-like (PK-like)"/>
    <property type="match status" value="1"/>
</dbReference>
<dbReference type="PROSITE" id="PS00108">
    <property type="entry name" value="PROTEIN_KINASE_ST"/>
    <property type="match status" value="1"/>
</dbReference>